<dbReference type="GO" id="GO:0000271">
    <property type="term" value="P:polysaccharide biosynthetic process"/>
    <property type="evidence" value="ECO:0007669"/>
    <property type="project" value="InterPro"/>
</dbReference>
<dbReference type="Proteomes" id="UP000518288">
    <property type="component" value="Unassembled WGS sequence"/>
</dbReference>
<dbReference type="CDD" id="cd16439">
    <property type="entry name" value="beta_Kdo_transferase_KpsC_2"/>
    <property type="match status" value="1"/>
</dbReference>
<protein>
    <submittedName>
        <fullName evidence="1">Capsular polysaccharide export protein</fullName>
    </submittedName>
</protein>
<dbReference type="AlphaFoldDB" id="A0A7Y9R404"/>
<sequence>MNNRLMLLEWLTPTTRVADDDTRPHLAVLTHGLRQISTLPALLPEWAIGNGQQTRAASAVLAWGHKPSARIAEQFAQRHGLPLLRAEDGFLRSTDLGHRCPPLSIVLDDQGIYYEAAQPSRLESLIAAPLGAAPLDRGARLREAWVQARVSKYNHAHDGLPDALLRQAATDPPVLVVDQTAGDASITGAGASATHFQWMLQAALDEHPDAPIWLKVHPDVIAGRKQGHFAHLTPGEAARVTLIADAIHPPALFDVCRAVYVVSSQMGFEALLHGRSVRCFGLPFYAGWGLTADHLSAPVRRRAASPGIAALTHAALIAYPRCLDPETGRLCEPERLLAHLALQRRQRATCPSPVQVLGFSRWKRPIARAFLQGSADIAFLRRERQVDPGTAVAVWGRRPAPPLATGPVLRIEDGFLRSVGLGADLTRPVSWVVDDLGIYFDATRPSRLEHLLRQHDFDDALRERARALRTAIVNAGLTKYNVGGGAWQRPASALHVVLVPGQVESDASIQWGAADIRTNAELLRAVRAAEPDAWLVYKPHPDVVAGLRQTGRSWQAECERLRPYCDEIVTDVPMHSLLASVDAVHTLTSLTGFEALLRGCPVTTWGVPFYAGWGLTEDRAPADHPARQRRKRALQLDELVAATLILYPTYLSRHSGAYTTPEQALVELREWQRLGTPAGSPVARTWRLLKRQVLHALARARQR</sequence>
<gene>
    <name evidence="1" type="ORF">BDD16_003623</name>
</gene>
<keyword evidence="2" id="KW-1185">Reference proteome</keyword>
<comment type="caution">
    <text evidence="1">The sequence shown here is derived from an EMBL/GenBank/DDBJ whole genome shotgun (WGS) entry which is preliminary data.</text>
</comment>
<dbReference type="InterPro" id="IPR007833">
    <property type="entry name" value="Capsule_polysaccharide_synth"/>
</dbReference>
<dbReference type="Pfam" id="PF05159">
    <property type="entry name" value="Capsule_synth"/>
    <property type="match status" value="3"/>
</dbReference>
<accession>A0A7Y9R404</accession>
<dbReference type="CDD" id="cd16440">
    <property type="entry name" value="beta_Kdo_transferase_KpsC_1"/>
    <property type="match status" value="1"/>
</dbReference>
<dbReference type="GO" id="GO:0015774">
    <property type="term" value="P:polysaccharide transport"/>
    <property type="evidence" value="ECO:0007669"/>
    <property type="project" value="InterPro"/>
</dbReference>
<organism evidence="1 2">
    <name type="scientific">Sphaerotilus montanus</name>
    <dbReference type="NCBI Taxonomy" id="522889"/>
    <lineage>
        <taxon>Bacteria</taxon>
        <taxon>Pseudomonadati</taxon>
        <taxon>Pseudomonadota</taxon>
        <taxon>Betaproteobacteria</taxon>
        <taxon>Burkholderiales</taxon>
        <taxon>Sphaerotilaceae</taxon>
        <taxon>Sphaerotilus</taxon>
    </lineage>
</organism>
<proteinExistence type="predicted"/>
<evidence type="ECO:0000313" key="2">
    <source>
        <dbReference type="Proteomes" id="UP000518288"/>
    </source>
</evidence>
<dbReference type="RefSeq" id="WP_246332600.1">
    <property type="nucleotide sequence ID" value="NZ_JACCFH010000001.1"/>
</dbReference>
<evidence type="ECO:0000313" key="1">
    <source>
        <dbReference type="EMBL" id="NYG34637.1"/>
    </source>
</evidence>
<dbReference type="EMBL" id="JACCFH010000001">
    <property type="protein sequence ID" value="NYG34637.1"/>
    <property type="molecule type" value="Genomic_DNA"/>
</dbReference>
<reference evidence="1 2" key="1">
    <citation type="submission" date="2020-07" db="EMBL/GenBank/DDBJ databases">
        <title>Genomic Encyclopedia of Archaeal and Bacterial Type Strains, Phase II (KMG-II): from individual species to whole genera.</title>
        <authorList>
            <person name="Goeker M."/>
        </authorList>
    </citation>
    <scope>NUCLEOTIDE SEQUENCE [LARGE SCALE GENOMIC DNA]</scope>
    <source>
        <strain evidence="1 2">DSM 21226</strain>
    </source>
</reference>
<name>A0A7Y9R404_9BURK</name>